<dbReference type="Pfam" id="PF05635">
    <property type="entry name" value="23S_rRNA_IVP"/>
    <property type="match status" value="1"/>
</dbReference>
<dbReference type="EMBL" id="MAYW01000004">
    <property type="protein sequence ID" value="ODS34547.1"/>
    <property type="molecule type" value="Genomic_DNA"/>
</dbReference>
<dbReference type="SUPFAM" id="SSF158446">
    <property type="entry name" value="IVS-encoded protein-like"/>
    <property type="match status" value="1"/>
</dbReference>
<evidence type="ECO:0000313" key="2">
    <source>
        <dbReference type="Proteomes" id="UP000094056"/>
    </source>
</evidence>
<sequence>MIDKEGHKKLKIWQLSHKLGIKVHKMSLALPKFEMFEEGSQVRRSSKSVSSNITEGYALRRYKAEYIHYLFRAYASSMETVEHLEYLYETNSLKDKSAFDEMINEYSELNKMLFSFIESVEKMHSTDILKK</sequence>
<protein>
    <submittedName>
        <fullName evidence="1">Ribosomal protein</fullName>
    </submittedName>
</protein>
<organism evidence="1 2">
    <name type="scientific">Candidatus Scalindua rubra</name>
    <dbReference type="NCBI Taxonomy" id="1872076"/>
    <lineage>
        <taxon>Bacteria</taxon>
        <taxon>Pseudomonadati</taxon>
        <taxon>Planctomycetota</taxon>
        <taxon>Candidatus Brocadiia</taxon>
        <taxon>Candidatus Brocadiales</taxon>
        <taxon>Candidatus Scalinduaceae</taxon>
        <taxon>Candidatus Scalindua</taxon>
    </lineage>
</organism>
<dbReference type="AlphaFoldDB" id="A0A1E3XFY2"/>
<name>A0A1E3XFY2_9BACT</name>
<dbReference type="Proteomes" id="UP000094056">
    <property type="component" value="Unassembled WGS sequence"/>
</dbReference>
<reference evidence="1 2" key="1">
    <citation type="submission" date="2016-07" db="EMBL/GenBank/DDBJ databases">
        <title>Draft genome of Scalindua rubra, obtained from a brine-seawater interface in the Red Sea, sheds light on salt adaptation in anammox bacteria.</title>
        <authorList>
            <person name="Speth D.R."/>
            <person name="Lagkouvardos I."/>
            <person name="Wang Y."/>
            <person name="Qian P.-Y."/>
            <person name="Dutilh B.E."/>
            <person name="Jetten M.S."/>
        </authorList>
    </citation>
    <scope>NUCLEOTIDE SEQUENCE [LARGE SCALE GENOMIC DNA]</scope>
    <source>
        <strain evidence="1">BSI-1</strain>
    </source>
</reference>
<dbReference type="Gene3D" id="1.20.1440.60">
    <property type="entry name" value="23S rRNA-intervening sequence"/>
    <property type="match status" value="1"/>
</dbReference>
<keyword evidence="1" id="KW-0689">Ribosomal protein</keyword>
<dbReference type="PANTHER" id="PTHR38471">
    <property type="entry name" value="FOUR HELIX BUNDLE PROTEIN"/>
    <property type="match status" value="1"/>
</dbReference>
<dbReference type="InterPro" id="IPR036583">
    <property type="entry name" value="23S_rRNA_IVS_sf"/>
</dbReference>
<evidence type="ECO:0000313" key="1">
    <source>
        <dbReference type="EMBL" id="ODS34547.1"/>
    </source>
</evidence>
<dbReference type="NCBIfam" id="TIGR02436">
    <property type="entry name" value="four helix bundle protein"/>
    <property type="match status" value="1"/>
</dbReference>
<dbReference type="PANTHER" id="PTHR38471:SF2">
    <property type="entry name" value="FOUR HELIX BUNDLE PROTEIN"/>
    <property type="match status" value="1"/>
</dbReference>
<gene>
    <name evidence="1" type="ORF">SCARUB_00282</name>
</gene>
<accession>A0A1E3XFY2</accession>
<proteinExistence type="predicted"/>
<dbReference type="GO" id="GO:0005840">
    <property type="term" value="C:ribosome"/>
    <property type="evidence" value="ECO:0007669"/>
    <property type="project" value="UniProtKB-KW"/>
</dbReference>
<dbReference type="InterPro" id="IPR012657">
    <property type="entry name" value="23S_rRNA-intervening_sequence"/>
</dbReference>
<comment type="caution">
    <text evidence="1">The sequence shown here is derived from an EMBL/GenBank/DDBJ whole genome shotgun (WGS) entry which is preliminary data.</text>
</comment>
<keyword evidence="1" id="KW-0687">Ribonucleoprotein</keyword>